<dbReference type="Proteomes" id="UP001220324">
    <property type="component" value="Unassembled WGS sequence"/>
</dbReference>
<evidence type="ECO:0000256" key="1">
    <source>
        <dbReference type="SAM" id="MobiDB-lite"/>
    </source>
</evidence>
<protein>
    <submittedName>
        <fullName evidence="2">Uncharacterized protein</fullName>
    </submittedName>
</protein>
<feature type="region of interest" description="Disordered" evidence="1">
    <location>
        <begin position="513"/>
        <end position="533"/>
    </location>
</feature>
<feature type="compositionally biased region" description="Polar residues" evidence="1">
    <location>
        <begin position="177"/>
        <end position="195"/>
    </location>
</feature>
<comment type="caution">
    <text evidence="2">The sequence shown here is derived from an EMBL/GenBank/DDBJ whole genome shotgun (WGS) entry which is preliminary data.</text>
</comment>
<reference evidence="2 3" key="1">
    <citation type="journal article" date="2023" name="IMA Fungus">
        <title>Comparative genomic study of the Penicillium genus elucidates a diverse pangenome and 15 lateral gene transfer events.</title>
        <authorList>
            <person name="Petersen C."/>
            <person name="Sorensen T."/>
            <person name="Nielsen M.R."/>
            <person name="Sondergaard T.E."/>
            <person name="Sorensen J.L."/>
            <person name="Fitzpatrick D.A."/>
            <person name="Frisvad J.C."/>
            <person name="Nielsen K.L."/>
        </authorList>
    </citation>
    <scope>NUCLEOTIDE SEQUENCE [LARGE SCALE GENOMIC DNA]</scope>
    <source>
        <strain evidence="2 3">IBT 35679</strain>
    </source>
</reference>
<accession>A0AAD6CYJ5</accession>
<dbReference type="EMBL" id="JAQIZZ010000005">
    <property type="protein sequence ID" value="KAJ5541135.1"/>
    <property type="molecule type" value="Genomic_DNA"/>
</dbReference>
<feature type="region of interest" description="Disordered" evidence="1">
    <location>
        <begin position="175"/>
        <end position="200"/>
    </location>
</feature>
<dbReference type="AlphaFoldDB" id="A0AAD6CYJ5"/>
<evidence type="ECO:0000313" key="2">
    <source>
        <dbReference type="EMBL" id="KAJ5541135.1"/>
    </source>
</evidence>
<proteinExistence type="predicted"/>
<sequence length="663" mass="72349">MASVENTFFMDASTQEEWVDFDQFLDLSPSYSDDYSANSISPEMSLPYDADMFTNDLPDLTQSGFPDMNSFDLSHDASFADQSPNMGLMPDFTATMDDPMFHGYQSCDTTFDFRQMVEAQAAIDTRVASLKEKRREAAIALHLQRLCDATALDLELSSDSNTSFSSPCWSDYMRESISPQPTSASPEQTAAPTPSGNGGMPMEMVLDLNMNATANLPKKQKPRSQAQKENYIKARKYGACEKHKKQHKRCNCLEKAAARAGVSEVPMDVAFRERPRSQLPTLSTVPSPRASGVPELGSLRKVEAVRLPVDMTKKVMVKSPVNDPSISPTGVQPFARATTKFVRNKSPYDPQYNASFVLSPVPDTSQKARSSNNSSGHGTLPQCSSMQSSTMSTSPQTIQQTVGLSPFRGRALGSSASNKPTDAVRNVSAPQNVKKSTYTTCNSEAGTLSVPGREVRRPRATNIQGAASSCQNTVKQAFSGVCSAPNHPLDLDVYHSRTSLLLSTAKVRSSLLSQDRRTDQFQSSLPVSNSGRSSTSVLASQLTAKWSSTLAQSSQRPVDSPSARPQSVRDQLQVPYSGNGLTTVSQNVGRLGHVVHQSIIQPVIAHLGQPSRILQSVFGTWQSASLNSWSERVIFKSLSSVGRYLMSAKKGFELSQMRSFWFA</sequence>
<keyword evidence="3" id="KW-1185">Reference proteome</keyword>
<feature type="compositionally biased region" description="Polar residues" evidence="1">
    <location>
        <begin position="353"/>
        <end position="383"/>
    </location>
</feature>
<name>A0AAD6CYJ5_9EURO</name>
<feature type="region of interest" description="Disordered" evidence="1">
    <location>
        <begin position="353"/>
        <end position="436"/>
    </location>
</feature>
<organism evidence="2 3">
    <name type="scientific">Penicillium frequentans</name>
    <dbReference type="NCBI Taxonomy" id="3151616"/>
    <lineage>
        <taxon>Eukaryota</taxon>
        <taxon>Fungi</taxon>
        <taxon>Dikarya</taxon>
        <taxon>Ascomycota</taxon>
        <taxon>Pezizomycotina</taxon>
        <taxon>Eurotiomycetes</taxon>
        <taxon>Eurotiomycetidae</taxon>
        <taxon>Eurotiales</taxon>
        <taxon>Aspergillaceae</taxon>
        <taxon>Penicillium</taxon>
    </lineage>
</organism>
<feature type="region of interest" description="Disordered" evidence="1">
    <location>
        <begin position="548"/>
        <end position="572"/>
    </location>
</feature>
<gene>
    <name evidence="2" type="ORF">N7494_006211</name>
</gene>
<feature type="compositionally biased region" description="Polar residues" evidence="1">
    <location>
        <begin position="520"/>
        <end position="533"/>
    </location>
</feature>
<feature type="compositionally biased region" description="Low complexity" evidence="1">
    <location>
        <begin position="384"/>
        <end position="401"/>
    </location>
</feature>
<evidence type="ECO:0000313" key="3">
    <source>
        <dbReference type="Proteomes" id="UP001220324"/>
    </source>
</evidence>